<organism evidence="2 3">
    <name type="scientific">Durusdinium trenchii</name>
    <dbReference type="NCBI Taxonomy" id="1381693"/>
    <lineage>
        <taxon>Eukaryota</taxon>
        <taxon>Sar</taxon>
        <taxon>Alveolata</taxon>
        <taxon>Dinophyceae</taxon>
        <taxon>Suessiales</taxon>
        <taxon>Symbiodiniaceae</taxon>
        <taxon>Durusdinium</taxon>
    </lineage>
</organism>
<proteinExistence type="predicted"/>
<reference evidence="2 3" key="1">
    <citation type="submission" date="2024-02" db="EMBL/GenBank/DDBJ databases">
        <authorList>
            <person name="Chen Y."/>
            <person name="Shah S."/>
            <person name="Dougan E. K."/>
            <person name="Thang M."/>
            <person name="Chan C."/>
        </authorList>
    </citation>
    <scope>NUCLEOTIDE SEQUENCE [LARGE SCALE GENOMIC DNA]</scope>
</reference>
<dbReference type="Proteomes" id="UP001642464">
    <property type="component" value="Unassembled WGS sequence"/>
</dbReference>
<comment type="caution">
    <text evidence="2">The sequence shown here is derived from an EMBL/GenBank/DDBJ whole genome shotgun (WGS) entry which is preliminary data.</text>
</comment>
<dbReference type="Gene3D" id="3.90.550.10">
    <property type="entry name" value="Spore Coat Polysaccharide Biosynthesis Protein SpsA, Chain A"/>
    <property type="match status" value="1"/>
</dbReference>
<evidence type="ECO:0000259" key="1">
    <source>
        <dbReference type="Pfam" id="PF00535"/>
    </source>
</evidence>
<dbReference type="PANTHER" id="PTHR22916:SF3">
    <property type="entry name" value="UDP-GLCNAC:BETAGAL BETA-1,3-N-ACETYLGLUCOSAMINYLTRANSFERASE-LIKE PROTEIN 1"/>
    <property type="match status" value="1"/>
</dbReference>
<evidence type="ECO:0000313" key="2">
    <source>
        <dbReference type="EMBL" id="CAK9034814.1"/>
    </source>
</evidence>
<dbReference type="EMBL" id="CAXAMM010014847">
    <property type="protein sequence ID" value="CAK9034814.1"/>
    <property type="molecule type" value="Genomic_DNA"/>
</dbReference>
<dbReference type="PANTHER" id="PTHR22916">
    <property type="entry name" value="GLYCOSYLTRANSFERASE"/>
    <property type="match status" value="1"/>
</dbReference>
<gene>
    <name evidence="2" type="ORF">SCF082_LOCUS21014</name>
</gene>
<evidence type="ECO:0000313" key="3">
    <source>
        <dbReference type="Proteomes" id="UP001642464"/>
    </source>
</evidence>
<accession>A0ABP0L6K3</accession>
<dbReference type="InterPro" id="IPR001173">
    <property type="entry name" value="Glyco_trans_2-like"/>
</dbReference>
<protein>
    <submittedName>
        <fullName evidence="2">Bifunctional glycosyltransferase pgtA (FT85)</fullName>
    </submittedName>
</protein>
<name>A0ABP0L6K3_9DINO</name>
<dbReference type="SUPFAM" id="SSF53448">
    <property type="entry name" value="Nucleotide-diphospho-sugar transferases"/>
    <property type="match status" value="1"/>
</dbReference>
<sequence length="753" mass="84076">MEECQKQTWLPVFIFSKDRPCQLLCSLASLLRHLKAEALEIFILYKTSPGFRDSYSVVETLLDRGLYNSLATKVAFRWMEETETNPLGQLLDQALASARDRAAQTVLLTVDDALWFQDFDATSAMKLLEKDERIYSVHTKLCPRIEYVHTSNKFMRVPPFSRQNHRLPLDAEYVETSELLVFDRAKGEYDWNYPWELSASFYRLDSIEEVLRMVRSEFGSCAADHPNHLEGYGARLLKQQKLATANSASLCACSDRPVVAVVTINRVQSLFANPVYHTVGSELSPEELDKVLRYALMQSAPKADSMSSGQSAAAALVEHLERSLEWVLSYLERPLERKANETEELQTWEAFDVASWPPWILASAAESYATTYMDSVHVPLPTKKSFGRSDVEAPIVSWLMPVKDTPSAWLDLAFRSIEQQVGMAPGSWELIVVDDGSSEAETLTTLAVWDSNPSIRVLRSKGVGIAAALNEGWRQCRGRYVSRLDGDDYAHPTRLEKQISFLDRHPSISIVGGGFCTFEETSCLQQYRFPCHPVLARWHMIFSCSLAHPTVTFRRSSFGQGPYPEGKEAEDHWCWLSLPLDVHFANLADVACYIRRHPSSRSSKAAAALQRSSFDAVSAFLQRHGFADGLREEDVKVLWGKANAVSAEQADRVSKALDWLEKFFVSMIQSGGATDGVVYSPDFEEDFLGLRKTALEDYVSSSCGKLRGVLAVQSLASGDVDVGAAMMKNWLKGGDAGLKSLGALIQSGYSPNG</sequence>
<keyword evidence="3" id="KW-1185">Reference proteome</keyword>
<dbReference type="InterPro" id="IPR029044">
    <property type="entry name" value="Nucleotide-diphossugar_trans"/>
</dbReference>
<dbReference type="Pfam" id="PF00535">
    <property type="entry name" value="Glycos_transf_2"/>
    <property type="match status" value="1"/>
</dbReference>
<feature type="domain" description="Glycosyltransferase 2-like" evidence="1">
    <location>
        <begin position="397"/>
        <end position="521"/>
    </location>
</feature>